<organism evidence="3 4">
    <name type="scientific">Exophiala mesophila</name>
    <name type="common">Black yeast-like fungus</name>
    <dbReference type="NCBI Taxonomy" id="212818"/>
    <lineage>
        <taxon>Eukaryota</taxon>
        <taxon>Fungi</taxon>
        <taxon>Dikarya</taxon>
        <taxon>Ascomycota</taxon>
        <taxon>Pezizomycotina</taxon>
        <taxon>Eurotiomycetes</taxon>
        <taxon>Chaetothyriomycetidae</taxon>
        <taxon>Chaetothyriales</taxon>
        <taxon>Herpotrichiellaceae</taxon>
        <taxon>Exophiala</taxon>
    </lineage>
</organism>
<dbReference type="EMBL" id="KN847521">
    <property type="protein sequence ID" value="KIV94474.1"/>
    <property type="molecule type" value="Genomic_DNA"/>
</dbReference>
<dbReference type="OMA" id="HIMQIME"/>
<dbReference type="RefSeq" id="XP_016226048.1">
    <property type="nucleotide sequence ID" value="XM_016366530.1"/>
</dbReference>
<dbReference type="GeneID" id="27320084"/>
<dbReference type="InterPro" id="IPR025676">
    <property type="entry name" value="Clr5_dom"/>
</dbReference>
<dbReference type="VEuPathDB" id="FungiDB:PV10_02239"/>
<sequence>MAPTPLPLAPRIGIKGLPSIPVPQVLPTRDEWASFYPELERLYVRERRKLRYVMMYMERKYGFKASSQMFKIRFSKWGFQKNSRRSDISVRSIKAEPGCSHRRDLGVTTRSPSPANLSLGIDDSLMLSLLSNIRACNSAFFETIQPPVCCLAVPSPIDRELLNHATDVNLVFKLVTDLLDRGHGETAGRMARKAFLLLEEMLSLDVPALLWNLLEIMHHMVSVQHAELFQMVLAHVIALENGRNSEARPLTFILQGLRDFTLHLTKAMSTLGESSPPSPSSSSSTSGSSDSAASNRRWHPSGRIAFLLERAWSLNTEMVFHHFNPCLFSIYSRLHWDSCSINPPFAIFGVKDRWLEEIRSHEISSTCEQNFCMKLYAKMNPIDDDKMSLLSSSLKTESVQLGNDFKSLRDSSFAEFMQYGNSILGEGASYGGSTATLLPLLVGLLKHTMLEEQQKAATAVASDQFDLVACTIRTVMNLSLEQRGAAYWSDPDTISQIRSIIMLRELAGGKLKPNVLREMWSLEQALNEAGRFEEAQAIKNSAIARAEEYIQDIPAGSV</sequence>
<feature type="compositionally biased region" description="Low complexity" evidence="1">
    <location>
        <begin position="280"/>
        <end position="294"/>
    </location>
</feature>
<dbReference type="PANTHER" id="PTHR38788">
    <property type="entry name" value="CLR5 DOMAIN-CONTAINING PROTEIN"/>
    <property type="match status" value="1"/>
</dbReference>
<dbReference type="PANTHER" id="PTHR38788:SF3">
    <property type="entry name" value="CLR5 DOMAIN-CONTAINING PROTEIN"/>
    <property type="match status" value="1"/>
</dbReference>
<name>A0A0D1ZKQ7_EXOME</name>
<protein>
    <recommendedName>
        <fullName evidence="2">Clr5 domain-containing protein</fullName>
    </recommendedName>
</protein>
<dbReference type="Pfam" id="PF14420">
    <property type="entry name" value="Clr5"/>
    <property type="match status" value="1"/>
</dbReference>
<keyword evidence="4" id="KW-1185">Reference proteome</keyword>
<reference evidence="3 4" key="1">
    <citation type="submission" date="2015-01" db="EMBL/GenBank/DDBJ databases">
        <title>The Genome Sequence of Exophiala mesophila CBS40295.</title>
        <authorList>
            <consortium name="The Broad Institute Genomics Platform"/>
            <person name="Cuomo C."/>
            <person name="de Hoog S."/>
            <person name="Gorbushina A."/>
            <person name="Stielow B."/>
            <person name="Teixiera M."/>
            <person name="Abouelleil A."/>
            <person name="Chapman S.B."/>
            <person name="Priest M."/>
            <person name="Young S.K."/>
            <person name="Wortman J."/>
            <person name="Nusbaum C."/>
            <person name="Birren B."/>
        </authorList>
    </citation>
    <scope>NUCLEOTIDE SEQUENCE [LARGE SCALE GENOMIC DNA]</scope>
    <source>
        <strain evidence="3 4">CBS 40295</strain>
    </source>
</reference>
<dbReference type="Proteomes" id="UP000054302">
    <property type="component" value="Unassembled WGS sequence"/>
</dbReference>
<feature type="region of interest" description="Disordered" evidence="1">
    <location>
        <begin position="270"/>
        <end position="296"/>
    </location>
</feature>
<feature type="domain" description="Clr5" evidence="2">
    <location>
        <begin position="29"/>
        <end position="81"/>
    </location>
</feature>
<evidence type="ECO:0000313" key="3">
    <source>
        <dbReference type="EMBL" id="KIV94474.1"/>
    </source>
</evidence>
<proteinExistence type="predicted"/>
<dbReference type="HOGENOM" id="CLU_028489_0_0_1"/>
<evidence type="ECO:0000259" key="2">
    <source>
        <dbReference type="Pfam" id="PF14420"/>
    </source>
</evidence>
<gene>
    <name evidence="3" type="ORF">PV10_02239</name>
</gene>
<dbReference type="OrthoDB" id="194358at2759"/>
<evidence type="ECO:0000313" key="4">
    <source>
        <dbReference type="Proteomes" id="UP000054302"/>
    </source>
</evidence>
<accession>A0A0D1ZKQ7</accession>
<dbReference type="AlphaFoldDB" id="A0A0D1ZKQ7"/>
<evidence type="ECO:0000256" key="1">
    <source>
        <dbReference type="SAM" id="MobiDB-lite"/>
    </source>
</evidence>